<dbReference type="Gene3D" id="3.20.110.20">
    <property type="match status" value="1"/>
</dbReference>
<organism evidence="1">
    <name type="scientific">marine sediment metagenome</name>
    <dbReference type="NCBI Taxonomy" id="412755"/>
    <lineage>
        <taxon>unclassified sequences</taxon>
        <taxon>metagenomes</taxon>
        <taxon>ecological metagenomes</taxon>
    </lineage>
</organism>
<evidence type="ECO:0008006" key="2">
    <source>
        <dbReference type="Google" id="ProtNLM"/>
    </source>
</evidence>
<comment type="caution">
    <text evidence="1">The sequence shown here is derived from an EMBL/GenBank/DDBJ whole genome shotgun (WGS) entry which is preliminary data.</text>
</comment>
<reference evidence="1" key="1">
    <citation type="journal article" date="2015" name="Nature">
        <title>Complex archaea that bridge the gap between prokaryotes and eukaryotes.</title>
        <authorList>
            <person name="Spang A."/>
            <person name="Saw J.H."/>
            <person name="Jorgensen S.L."/>
            <person name="Zaremba-Niedzwiedzka K."/>
            <person name="Martijn J."/>
            <person name="Lind A.E."/>
            <person name="van Eijk R."/>
            <person name="Schleper C."/>
            <person name="Guy L."/>
            <person name="Ettema T.J."/>
        </authorList>
    </citation>
    <scope>NUCLEOTIDE SEQUENCE</scope>
</reference>
<name>A0A0F9A6M9_9ZZZZ</name>
<evidence type="ECO:0000313" key="1">
    <source>
        <dbReference type="EMBL" id="KKK74229.1"/>
    </source>
</evidence>
<protein>
    <recommendedName>
        <fullName evidence="2">Glycosyl hydrolase family 57</fullName>
    </recommendedName>
</protein>
<dbReference type="PANTHER" id="PTHR36306:SF5">
    <property type="entry name" value="SLR1535 PROTEIN"/>
    <property type="match status" value="1"/>
</dbReference>
<gene>
    <name evidence="1" type="ORF">LCGC14_2885860</name>
</gene>
<proteinExistence type="predicted"/>
<dbReference type="GO" id="GO:0005975">
    <property type="term" value="P:carbohydrate metabolic process"/>
    <property type="evidence" value="ECO:0007669"/>
    <property type="project" value="InterPro"/>
</dbReference>
<dbReference type="InterPro" id="IPR052046">
    <property type="entry name" value="GH57_Enzymes"/>
</dbReference>
<dbReference type="InterPro" id="IPR011330">
    <property type="entry name" value="Glyco_hydro/deAcase_b/a-brl"/>
</dbReference>
<dbReference type="PANTHER" id="PTHR36306">
    <property type="entry name" value="ALPHA-AMYLASE-RELATED-RELATED"/>
    <property type="match status" value="1"/>
</dbReference>
<dbReference type="SUPFAM" id="SSF88713">
    <property type="entry name" value="Glycoside hydrolase/deacetylase"/>
    <property type="match status" value="1"/>
</dbReference>
<accession>A0A0F9A6M9</accession>
<sequence length="368" mass="41670">YSGELFYGLRQMGREDVLERLRGVTCDPGLRSHVEWLGTMWGHAVISSTPLPDLILHMRAWQHHFAAIYGWEALSRVRGFSPPEMHLPTHPDAAYEFVKALGECGYRWVMIQEHTVETAGGHGLQDRHLPHRMVAKNSCGEELSIVAIIKTQGSDTKLVAQMQPYYEAQTLERRELGGIHIPPIVTQIGDGENGGVMMNEFPECYRQTTARYGTEGVVGINVTEYLEMIEQAGVTESMMPAIRPIHQGQVFERITKWEPGAADKAIEQCTHECSEFSMEGGSWTNDISWVKNYENVLTPMNKLSARFHEVLDDRDVDRSGGAYRNALYHLLVSQTSCFRYWGQGRWTDYAQEICRRGMDSVNSARPCS</sequence>
<feature type="non-terminal residue" evidence="1">
    <location>
        <position position="1"/>
    </location>
</feature>
<dbReference type="EMBL" id="LAZR01056420">
    <property type="protein sequence ID" value="KKK74229.1"/>
    <property type="molecule type" value="Genomic_DNA"/>
</dbReference>
<dbReference type="AlphaFoldDB" id="A0A0F9A6M9"/>